<evidence type="ECO:0000313" key="3">
    <source>
        <dbReference type="Proteomes" id="UP000307943"/>
    </source>
</evidence>
<evidence type="ECO:0000256" key="1">
    <source>
        <dbReference type="SAM" id="Phobius"/>
    </source>
</evidence>
<gene>
    <name evidence="2" type="ORF">FE784_35440</name>
</gene>
<reference evidence="2 3" key="1">
    <citation type="submission" date="2019-05" db="EMBL/GenBank/DDBJ databases">
        <title>We sequenced the genome of Paenibacillus hemerocallicola KCTC 33185 for further insight into its adaptation and study the phylogeny of Paenibacillus.</title>
        <authorList>
            <person name="Narsing Rao M.P."/>
        </authorList>
    </citation>
    <scope>NUCLEOTIDE SEQUENCE [LARGE SCALE GENOMIC DNA]</scope>
    <source>
        <strain evidence="2 3">KCTC 33185</strain>
    </source>
</reference>
<feature type="transmembrane region" description="Helical" evidence="1">
    <location>
        <begin position="6"/>
        <end position="24"/>
    </location>
</feature>
<comment type="caution">
    <text evidence="2">The sequence shown here is derived from an EMBL/GenBank/DDBJ whole genome shotgun (WGS) entry which is preliminary data.</text>
</comment>
<dbReference type="OrthoDB" id="2440830at2"/>
<organism evidence="2 3">
    <name type="scientific">Paenibacillus hemerocallicola</name>
    <dbReference type="NCBI Taxonomy" id="1172614"/>
    <lineage>
        <taxon>Bacteria</taxon>
        <taxon>Bacillati</taxon>
        <taxon>Bacillota</taxon>
        <taxon>Bacilli</taxon>
        <taxon>Bacillales</taxon>
        <taxon>Paenibacillaceae</taxon>
        <taxon>Paenibacillus</taxon>
    </lineage>
</organism>
<keyword evidence="1" id="KW-0472">Membrane</keyword>
<accession>A0A5C4SY93</accession>
<evidence type="ECO:0000313" key="2">
    <source>
        <dbReference type="EMBL" id="TNJ60830.1"/>
    </source>
</evidence>
<protein>
    <recommendedName>
        <fullName evidence="4">Stage III sporulation protein AF</fullName>
    </recommendedName>
</protein>
<dbReference type="RefSeq" id="WP_139606969.1">
    <property type="nucleotide sequence ID" value="NZ_VDCQ01000080.1"/>
</dbReference>
<proteinExistence type="predicted"/>
<sequence>MWKISGIFAVTAVIAMLEVPSLWKQKLVKELWVFAILLLVGAGLSFALIMHVTLPSPLDFLTWIYKPISDVFKKFLS</sequence>
<name>A0A5C4SY93_9BACL</name>
<keyword evidence="1" id="KW-0812">Transmembrane</keyword>
<dbReference type="EMBL" id="VDCQ01000080">
    <property type="protein sequence ID" value="TNJ60830.1"/>
    <property type="molecule type" value="Genomic_DNA"/>
</dbReference>
<keyword evidence="3" id="KW-1185">Reference proteome</keyword>
<dbReference type="Proteomes" id="UP000307943">
    <property type="component" value="Unassembled WGS sequence"/>
</dbReference>
<feature type="transmembrane region" description="Helical" evidence="1">
    <location>
        <begin position="31"/>
        <end position="54"/>
    </location>
</feature>
<dbReference type="AlphaFoldDB" id="A0A5C4SY93"/>
<evidence type="ECO:0008006" key="4">
    <source>
        <dbReference type="Google" id="ProtNLM"/>
    </source>
</evidence>
<keyword evidence="1" id="KW-1133">Transmembrane helix</keyword>